<keyword evidence="3 6" id="KW-0597">Phosphoprotein</keyword>
<dbReference type="InterPro" id="IPR000700">
    <property type="entry name" value="PAS-assoc_C"/>
</dbReference>
<evidence type="ECO:0000256" key="5">
    <source>
        <dbReference type="ARBA" id="ARBA00022777"/>
    </source>
</evidence>
<dbReference type="Proteomes" id="UP000006732">
    <property type="component" value="Chromosome"/>
</dbReference>
<dbReference type="InterPro" id="IPR011006">
    <property type="entry name" value="CheY-like_superfamily"/>
</dbReference>
<protein>
    <recommendedName>
        <fullName evidence="2">histidine kinase</fullName>
        <ecNumber evidence="2">2.7.13.3</ecNumber>
    </recommendedName>
</protein>
<dbReference type="Gene3D" id="1.10.287.130">
    <property type="match status" value="1"/>
</dbReference>
<dbReference type="Gene3D" id="3.40.50.2300">
    <property type="match status" value="1"/>
</dbReference>
<dbReference type="EMBL" id="CP000482">
    <property type="protein sequence ID" value="ABK99520.1"/>
    <property type="molecule type" value="Genomic_DNA"/>
</dbReference>
<evidence type="ECO:0000259" key="10">
    <source>
        <dbReference type="PROSITE" id="PS50112"/>
    </source>
</evidence>
<keyword evidence="5 12" id="KW-0418">Kinase</keyword>
<evidence type="ECO:0000256" key="1">
    <source>
        <dbReference type="ARBA" id="ARBA00000085"/>
    </source>
</evidence>
<feature type="domain" description="PAS" evidence="10">
    <location>
        <begin position="489"/>
        <end position="561"/>
    </location>
</feature>
<reference evidence="12 13" key="1">
    <citation type="submission" date="2006-10" db="EMBL/GenBank/DDBJ databases">
        <title>Complete sequence of chromosome of Pelobacter propionicus DSM 2379.</title>
        <authorList>
            <consortium name="US DOE Joint Genome Institute"/>
            <person name="Copeland A."/>
            <person name="Lucas S."/>
            <person name="Lapidus A."/>
            <person name="Barry K."/>
            <person name="Detter J.C."/>
            <person name="Glavina del Rio T."/>
            <person name="Hammon N."/>
            <person name="Israni S."/>
            <person name="Dalin E."/>
            <person name="Tice H."/>
            <person name="Pitluck S."/>
            <person name="Saunders E."/>
            <person name="Brettin T."/>
            <person name="Bruce D."/>
            <person name="Han C."/>
            <person name="Tapia R."/>
            <person name="Schmutz J."/>
            <person name="Larimer F."/>
            <person name="Land M."/>
            <person name="Hauser L."/>
            <person name="Kyrpides N."/>
            <person name="Kim E."/>
            <person name="Lovley D."/>
            <person name="Richardson P."/>
        </authorList>
    </citation>
    <scope>NUCLEOTIDE SEQUENCE [LARGE SCALE GENOMIC DNA]</scope>
    <source>
        <strain evidence="13">DSM 2379 / NBRC 103807 / OttBd1</strain>
    </source>
</reference>
<dbReference type="SMART" id="SM00448">
    <property type="entry name" value="REC"/>
    <property type="match status" value="1"/>
</dbReference>
<dbReference type="PRINTS" id="PR00344">
    <property type="entry name" value="BCTRLSENSOR"/>
</dbReference>
<gene>
    <name evidence="12" type="ordered locus">Ppro_1910</name>
</gene>
<dbReference type="InterPro" id="IPR000014">
    <property type="entry name" value="PAS"/>
</dbReference>
<dbReference type="SMART" id="SM00388">
    <property type="entry name" value="HisKA"/>
    <property type="match status" value="1"/>
</dbReference>
<feature type="domain" description="PAC" evidence="11">
    <location>
        <begin position="436"/>
        <end position="488"/>
    </location>
</feature>
<dbReference type="Pfam" id="PF13426">
    <property type="entry name" value="PAS_9"/>
    <property type="match status" value="1"/>
</dbReference>
<dbReference type="PROSITE" id="PS50112">
    <property type="entry name" value="PAS"/>
    <property type="match status" value="2"/>
</dbReference>
<feature type="transmembrane region" description="Helical" evidence="7">
    <location>
        <begin position="12"/>
        <end position="28"/>
    </location>
</feature>
<dbReference type="KEGG" id="ppd:Ppro_1910"/>
<evidence type="ECO:0000256" key="6">
    <source>
        <dbReference type="PROSITE-ProRule" id="PRU00169"/>
    </source>
</evidence>
<dbReference type="SUPFAM" id="SSF55874">
    <property type="entry name" value="ATPase domain of HSP90 chaperone/DNA topoisomerase II/histidine kinase"/>
    <property type="match status" value="1"/>
</dbReference>
<dbReference type="InterPro" id="IPR036097">
    <property type="entry name" value="HisK_dim/P_sf"/>
</dbReference>
<keyword evidence="4" id="KW-0808">Transferase</keyword>
<comment type="catalytic activity">
    <reaction evidence="1">
        <text>ATP + protein L-histidine = ADP + protein N-phospho-L-histidine.</text>
        <dbReference type="EC" id="2.7.13.3"/>
    </reaction>
</comment>
<dbReference type="InterPro" id="IPR004358">
    <property type="entry name" value="Sig_transdc_His_kin-like_C"/>
</dbReference>
<feature type="domain" description="Histidine kinase" evidence="8">
    <location>
        <begin position="631"/>
        <end position="853"/>
    </location>
</feature>
<evidence type="ECO:0000259" key="9">
    <source>
        <dbReference type="PROSITE" id="PS50110"/>
    </source>
</evidence>
<dbReference type="InterPro" id="IPR036890">
    <property type="entry name" value="HATPase_C_sf"/>
</dbReference>
<dbReference type="PANTHER" id="PTHR43304:SF1">
    <property type="entry name" value="PAC DOMAIN-CONTAINING PROTEIN"/>
    <property type="match status" value="1"/>
</dbReference>
<keyword evidence="13" id="KW-1185">Reference proteome</keyword>
<dbReference type="OrthoDB" id="9758831at2"/>
<dbReference type="EC" id="2.7.13.3" evidence="2"/>
<dbReference type="Pfam" id="PF00072">
    <property type="entry name" value="Response_reg"/>
    <property type="match status" value="1"/>
</dbReference>
<evidence type="ECO:0000256" key="7">
    <source>
        <dbReference type="SAM" id="Phobius"/>
    </source>
</evidence>
<dbReference type="InterPro" id="IPR001610">
    <property type="entry name" value="PAC"/>
</dbReference>
<evidence type="ECO:0000256" key="2">
    <source>
        <dbReference type="ARBA" id="ARBA00012438"/>
    </source>
</evidence>
<dbReference type="Pfam" id="PF00512">
    <property type="entry name" value="HisKA"/>
    <property type="match status" value="1"/>
</dbReference>
<dbReference type="InterPro" id="IPR001789">
    <property type="entry name" value="Sig_transdc_resp-reg_receiver"/>
</dbReference>
<evidence type="ECO:0000313" key="13">
    <source>
        <dbReference type="Proteomes" id="UP000006732"/>
    </source>
</evidence>
<evidence type="ECO:0000256" key="3">
    <source>
        <dbReference type="ARBA" id="ARBA00022553"/>
    </source>
</evidence>
<dbReference type="HOGENOM" id="CLU_000445_114_51_7"/>
<dbReference type="Gene3D" id="3.30.565.10">
    <property type="entry name" value="Histidine kinase-like ATPase, C-terminal domain"/>
    <property type="match status" value="1"/>
</dbReference>
<dbReference type="InterPro" id="IPR013655">
    <property type="entry name" value="PAS_fold_3"/>
</dbReference>
<evidence type="ECO:0000313" key="12">
    <source>
        <dbReference type="EMBL" id="ABK99520.1"/>
    </source>
</evidence>
<dbReference type="SUPFAM" id="SSF52172">
    <property type="entry name" value="CheY-like"/>
    <property type="match status" value="1"/>
</dbReference>
<dbReference type="PANTHER" id="PTHR43304">
    <property type="entry name" value="PHYTOCHROME-LIKE PROTEIN CPH1"/>
    <property type="match status" value="1"/>
</dbReference>
<name>A1AQA0_PELPD</name>
<dbReference type="Pfam" id="PF08447">
    <property type="entry name" value="PAS_3"/>
    <property type="match status" value="2"/>
</dbReference>
<keyword evidence="7" id="KW-0812">Transmembrane</keyword>
<dbReference type="CDD" id="cd00130">
    <property type="entry name" value="PAS"/>
    <property type="match status" value="3"/>
</dbReference>
<evidence type="ECO:0000259" key="11">
    <source>
        <dbReference type="PROSITE" id="PS50113"/>
    </source>
</evidence>
<evidence type="ECO:0000259" key="8">
    <source>
        <dbReference type="PROSITE" id="PS50109"/>
    </source>
</evidence>
<keyword evidence="7" id="KW-0472">Membrane</keyword>
<dbReference type="PROSITE" id="PS50113">
    <property type="entry name" value="PAC"/>
    <property type="match status" value="2"/>
</dbReference>
<dbReference type="InterPro" id="IPR003594">
    <property type="entry name" value="HATPase_dom"/>
</dbReference>
<sequence length="994" mass="112510">MNVFIYRQSATLRIVGIYLLVGCLWIYTSDTILDWLVHDQQILVKIAIYKGSFYVIFTSLLLYFLINRYSRSLADSEQALKDQVKSLLESKTNLKQAEAALLNIRRLHEATERIGKVGGWEFDTETLEQTWTDEVYRIHEVELSYKPTIDDWINFYTPESRSAIEHAVQHAIEHGEPFDVELEIITAKRNTKTVHAIGRADREKHKVSGFIQDITDRKIAEESLKLTRFSIDHSSDGLFWMTPDARIIDVNEAACCSLGYSREELLQLSIPDIDPFYDADVWRQFFAELQQKGTLTFETEHLTKDSKRFPVEIVSNLIQFGSKKLICAFVRNITDRKMAEQALQYERDLSMDIINAQPAGIYRIRVFAPETWKNDAWRGSKNSPHVVELASETFFKILGTTKEAFENNPGVIIDLIYPDDREGFAKKNEEAAVLLEEFNWEGRLLIDGAIRWVRFQSLPRPLENGDVLWTGALLDITDRKKAEDRIHESENRLRYALEGSNDGLWDVQLKTGNTYLSPRGCAILGYRENELEDIIKVWSDMVHPDDLQITKEQLQAHMDGNAEIFAVEQRLRTKSGDWKWIHTRGKIVEKDLNGVPIRITGTHTDIHDKKLLESQLFQAQKMESIGSLAGGVAHDFNNKLSVILGCTYLAQSEEDSNKRQHFLEEIQKAAEQSADLTRQLLAFARKQTISPKLLDLNDTISGMIKMLQRLIGENIHLAWLPAPSLWQIMADPSQIDQILANLCVNAKDAIRNVGRITIETRNKIIDNDYCVNNPEAIPGEYVHLSVSDNGSGMDKETISQVFEPFFTTKGLGEGTGLGLATVYGIVKQNNGFINIYSEPGQGTTFTIHLPRYVGKSVQNKKEGMAIHAPVGSETILLVEDELAILNMVSMILSKQGYTVLSANTPAEAISMAKESSSEINLLITDVIMPETNGKELSNKLQSLYPQLKCLYMSGYTADAITQHGVLDEGVNFIQKPFSLPALATKVREVLDKKS</sequence>
<keyword evidence="7" id="KW-1133">Transmembrane helix</keyword>
<dbReference type="Pfam" id="PF02518">
    <property type="entry name" value="HATPase_c"/>
    <property type="match status" value="1"/>
</dbReference>
<dbReference type="InterPro" id="IPR052162">
    <property type="entry name" value="Sensor_kinase/Photoreceptor"/>
</dbReference>
<dbReference type="InterPro" id="IPR003661">
    <property type="entry name" value="HisK_dim/P_dom"/>
</dbReference>
<dbReference type="SMART" id="SM00091">
    <property type="entry name" value="PAS"/>
    <property type="match status" value="2"/>
</dbReference>
<dbReference type="AlphaFoldDB" id="A1AQA0"/>
<organism evidence="12 13">
    <name type="scientific">Pelobacter propionicus (strain DSM 2379 / NBRC 103807 / OttBd1)</name>
    <dbReference type="NCBI Taxonomy" id="338966"/>
    <lineage>
        <taxon>Bacteria</taxon>
        <taxon>Pseudomonadati</taxon>
        <taxon>Thermodesulfobacteriota</taxon>
        <taxon>Desulfuromonadia</taxon>
        <taxon>Desulfuromonadales</taxon>
        <taxon>Desulfuromonadaceae</taxon>
        <taxon>Pelobacter</taxon>
    </lineage>
</organism>
<dbReference type="InterPro" id="IPR005467">
    <property type="entry name" value="His_kinase_dom"/>
</dbReference>
<dbReference type="eggNOG" id="COG2202">
    <property type="taxonomic scope" value="Bacteria"/>
</dbReference>
<dbReference type="Gene3D" id="3.30.450.20">
    <property type="entry name" value="PAS domain"/>
    <property type="match status" value="4"/>
</dbReference>
<evidence type="ECO:0000256" key="4">
    <source>
        <dbReference type="ARBA" id="ARBA00022679"/>
    </source>
</evidence>
<feature type="domain" description="Response regulatory" evidence="9">
    <location>
        <begin position="874"/>
        <end position="990"/>
    </location>
</feature>
<dbReference type="PROSITE" id="PS50109">
    <property type="entry name" value="HIS_KIN"/>
    <property type="match status" value="1"/>
</dbReference>
<feature type="domain" description="PAS" evidence="10">
    <location>
        <begin position="223"/>
        <end position="266"/>
    </location>
</feature>
<accession>A1AQA0</accession>
<dbReference type="STRING" id="338966.Ppro_1910"/>
<dbReference type="SMART" id="SM00086">
    <property type="entry name" value="PAC"/>
    <property type="match status" value="4"/>
</dbReference>
<dbReference type="NCBIfam" id="TIGR00229">
    <property type="entry name" value="sensory_box"/>
    <property type="match status" value="2"/>
</dbReference>
<dbReference type="PROSITE" id="PS50110">
    <property type="entry name" value="RESPONSE_REGULATORY"/>
    <property type="match status" value="1"/>
</dbReference>
<dbReference type="InterPro" id="IPR035965">
    <property type="entry name" value="PAS-like_dom_sf"/>
</dbReference>
<feature type="transmembrane region" description="Helical" evidence="7">
    <location>
        <begin position="48"/>
        <end position="66"/>
    </location>
</feature>
<dbReference type="eggNOG" id="COG4191">
    <property type="taxonomic scope" value="Bacteria"/>
</dbReference>
<feature type="domain" description="PAC" evidence="11">
    <location>
        <begin position="565"/>
        <end position="618"/>
    </location>
</feature>
<feature type="modified residue" description="4-aspartylphosphate" evidence="6">
    <location>
        <position position="925"/>
    </location>
</feature>
<dbReference type="SMART" id="SM00387">
    <property type="entry name" value="HATPase_c"/>
    <property type="match status" value="1"/>
</dbReference>
<dbReference type="SUPFAM" id="SSF47384">
    <property type="entry name" value="Homodimeric domain of signal transducing histidine kinase"/>
    <property type="match status" value="1"/>
</dbReference>
<dbReference type="eggNOG" id="COG0745">
    <property type="taxonomic scope" value="Bacteria"/>
</dbReference>
<dbReference type="CDD" id="cd00082">
    <property type="entry name" value="HisKA"/>
    <property type="match status" value="1"/>
</dbReference>
<dbReference type="GO" id="GO:0000155">
    <property type="term" value="F:phosphorelay sensor kinase activity"/>
    <property type="evidence" value="ECO:0007669"/>
    <property type="project" value="InterPro"/>
</dbReference>
<proteinExistence type="predicted"/>
<dbReference type="SUPFAM" id="SSF55785">
    <property type="entry name" value="PYP-like sensor domain (PAS domain)"/>
    <property type="match status" value="4"/>
</dbReference>